<protein>
    <recommendedName>
        <fullName evidence="3">Methyltransferase small domain-containing protein</fullName>
    </recommendedName>
</protein>
<dbReference type="PANTHER" id="PTHR18895">
    <property type="entry name" value="HEMK METHYLTRANSFERASE"/>
    <property type="match status" value="1"/>
</dbReference>
<evidence type="ECO:0008006" key="3">
    <source>
        <dbReference type="Google" id="ProtNLM"/>
    </source>
</evidence>
<reference evidence="1 2" key="1">
    <citation type="submission" date="2019-01" db="EMBL/GenBank/DDBJ databases">
        <title>Novel species of Nocardioides.</title>
        <authorList>
            <person name="Liu Q."/>
            <person name="X Y.-H."/>
        </authorList>
    </citation>
    <scope>NUCLEOTIDE SEQUENCE [LARGE SCALE GENOMIC DNA]</scope>
    <source>
        <strain evidence="1 2">HLT2-9</strain>
    </source>
</reference>
<dbReference type="InterPro" id="IPR022446">
    <property type="entry name" value="MeTrfrase_put"/>
</dbReference>
<dbReference type="InterPro" id="IPR029063">
    <property type="entry name" value="SAM-dependent_MTases_sf"/>
</dbReference>
<dbReference type="SUPFAM" id="SSF53335">
    <property type="entry name" value="S-adenosyl-L-methionine-dependent methyltransferases"/>
    <property type="match status" value="1"/>
</dbReference>
<keyword evidence="2" id="KW-1185">Reference proteome</keyword>
<gene>
    <name evidence="1" type="ORF">EUA94_03610</name>
</gene>
<dbReference type="AlphaFoldDB" id="A0A4Q2T6I5"/>
<organism evidence="1 2">
    <name type="scientific">Nocardioides zhouii</name>
    <dbReference type="NCBI Taxonomy" id="1168729"/>
    <lineage>
        <taxon>Bacteria</taxon>
        <taxon>Bacillati</taxon>
        <taxon>Actinomycetota</taxon>
        <taxon>Actinomycetes</taxon>
        <taxon>Propionibacteriales</taxon>
        <taxon>Nocardioidaceae</taxon>
        <taxon>Nocardioides</taxon>
    </lineage>
</organism>
<dbReference type="NCBIfam" id="TIGR03704">
    <property type="entry name" value="PrmC_rel_meth"/>
    <property type="match status" value="1"/>
</dbReference>
<dbReference type="PANTHER" id="PTHR18895:SF74">
    <property type="entry name" value="MTRF1L RELEASE FACTOR GLUTAMINE METHYLTRANSFERASE"/>
    <property type="match status" value="1"/>
</dbReference>
<dbReference type="RefSeq" id="WP_129424798.1">
    <property type="nucleotide sequence ID" value="NZ_SDWV01000003.1"/>
</dbReference>
<dbReference type="OrthoDB" id="9800643at2"/>
<comment type="caution">
    <text evidence="1">The sequence shown here is derived from an EMBL/GenBank/DDBJ whole genome shotgun (WGS) entry which is preliminary data.</text>
</comment>
<evidence type="ECO:0000313" key="1">
    <source>
        <dbReference type="EMBL" id="RYC13703.1"/>
    </source>
</evidence>
<evidence type="ECO:0000313" key="2">
    <source>
        <dbReference type="Proteomes" id="UP000291101"/>
    </source>
</evidence>
<accession>A0A4Q2T6I5</accession>
<proteinExistence type="predicted"/>
<name>A0A4Q2T6I5_9ACTN</name>
<dbReference type="EMBL" id="SDWV01000003">
    <property type="protein sequence ID" value="RYC13703.1"/>
    <property type="molecule type" value="Genomic_DNA"/>
</dbReference>
<dbReference type="Proteomes" id="UP000291101">
    <property type="component" value="Unassembled WGS sequence"/>
</dbReference>
<dbReference type="Gene3D" id="3.40.50.150">
    <property type="entry name" value="Vaccinia Virus protein VP39"/>
    <property type="match status" value="1"/>
</dbReference>
<sequence length="265" mass="27334">MSGPDVVARLRAAGCVWAEDEAALLEAAAAGPEELEALVARRVAGEPLETVLGWVEFLGRRLVVAPGVFVPRRRTELLARLTRMLVAAPRTVAPPVVVEMCCGVAPVAAALADLPVELHVADLSEVALDCARLNAPTSAAHLGDLYAALPTALRGRVDVLVANAPYVPTDRIADMPPEARDHEPRAALDGGADGVDLHRRLAAGAADWLAPGGVLLVETSPSQAALTTAAMQAGGLEADVELDDDIGGCVAVGILSRRGPVGEQA</sequence>
<dbReference type="InterPro" id="IPR050320">
    <property type="entry name" value="N5-glutamine_MTase"/>
</dbReference>